<evidence type="ECO:0000313" key="1">
    <source>
        <dbReference type="EMBL" id="AUV57260.1"/>
    </source>
</evidence>
<reference evidence="1 2" key="1">
    <citation type="submission" date="2017-12" db="EMBL/GenBank/DDBJ databases">
        <title>Lactobacillus phages that infect wine-derived L. plantarum strains.</title>
        <authorList>
            <person name="Kyrkou I."/>
            <person name="Hestbjerg Hansen L."/>
        </authorList>
    </citation>
    <scope>NUCLEOTIDE SEQUENCE [LARGE SCALE GENOMIC DNA]</scope>
</reference>
<sequence>MTTQNNGVIIKPSKEKELFKMNERKAIATIGITNTTALLIIDIDQIGIDERVKYCVSTLDEDEAPRNRYGKIHYNHSTGEPYFNSILGRMYLSQAVKVTPFAI</sequence>
<dbReference type="Proteomes" id="UP000241743">
    <property type="component" value="Segment"/>
</dbReference>
<protein>
    <submittedName>
        <fullName evidence="1">Uncharacterized protein</fullName>
    </submittedName>
</protein>
<organism evidence="1 2">
    <name type="scientific">Lactobacillus phage Satyr</name>
    <dbReference type="NCBI Taxonomy" id="2070201"/>
    <lineage>
        <taxon>Viruses</taxon>
        <taxon>Duplodnaviria</taxon>
        <taxon>Heunggongvirae</taxon>
        <taxon>Uroviricota</taxon>
        <taxon>Caudoviricetes</taxon>
        <taxon>Tybeckvirinae</taxon>
        <taxon>Maenadvirus</taxon>
        <taxon>Maenadvirus satyr</taxon>
    </lineage>
</organism>
<keyword evidence="2" id="KW-1185">Reference proteome</keyword>
<dbReference type="RefSeq" id="YP_009797671.1">
    <property type="nucleotide sequence ID" value="NC_047918.1"/>
</dbReference>
<proteinExistence type="predicted"/>
<dbReference type="GeneID" id="54988094"/>
<dbReference type="EMBL" id="MG744354">
    <property type="protein sequence ID" value="AUV57260.1"/>
    <property type="molecule type" value="Genomic_DNA"/>
</dbReference>
<evidence type="ECO:0000313" key="2">
    <source>
        <dbReference type="Proteomes" id="UP000241743"/>
    </source>
</evidence>
<dbReference type="KEGG" id="vg:54988094"/>
<accession>A0A2K9V524</accession>
<name>A0A2K9V524_9CAUD</name>